<organism evidence="3 4">
    <name type="scientific">Pseudomonas nitroreducens</name>
    <dbReference type="NCBI Taxonomy" id="46680"/>
    <lineage>
        <taxon>Bacteria</taxon>
        <taxon>Pseudomonadati</taxon>
        <taxon>Pseudomonadota</taxon>
        <taxon>Gammaproteobacteria</taxon>
        <taxon>Pseudomonadales</taxon>
        <taxon>Pseudomonadaceae</taxon>
        <taxon>Pseudomonas</taxon>
    </lineage>
</organism>
<keyword evidence="1" id="KW-0472">Membrane</keyword>
<reference evidence="3 4" key="1">
    <citation type="submission" date="2017-06" db="EMBL/GenBank/DDBJ databases">
        <title>Draft genome of Pseudomonas nitroreducens DF05.</title>
        <authorList>
            <person name="Iyer R."/>
        </authorList>
    </citation>
    <scope>NUCLEOTIDE SEQUENCE [LARGE SCALE GENOMIC DNA]</scope>
    <source>
        <strain evidence="3 4">DF05</strain>
    </source>
</reference>
<feature type="domain" description="Putative Flp pilus-assembly TadG-like N-terminal" evidence="2">
    <location>
        <begin position="8"/>
        <end position="54"/>
    </location>
</feature>
<dbReference type="AlphaFoldDB" id="A0A2D0ADM1"/>
<evidence type="ECO:0000313" key="3">
    <source>
        <dbReference type="EMBL" id="OWP50179.1"/>
    </source>
</evidence>
<evidence type="ECO:0000259" key="2">
    <source>
        <dbReference type="Pfam" id="PF13400"/>
    </source>
</evidence>
<dbReference type="EMBL" id="NJBA01000004">
    <property type="protein sequence ID" value="OWP50179.1"/>
    <property type="molecule type" value="Genomic_DNA"/>
</dbReference>
<comment type="caution">
    <text evidence="3">The sequence shown here is derived from an EMBL/GenBank/DDBJ whole genome shotgun (WGS) entry which is preliminary data.</text>
</comment>
<proteinExistence type="predicted"/>
<feature type="transmembrane region" description="Helical" evidence="1">
    <location>
        <begin position="9"/>
        <end position="29"/>
    </location>
</feature>
<dbReference type="InterPro" id="IPR028087">
    <property type="entry name" value="Tad_N"/>
</dbReference>
<dbReference type="Pfam" id="PF13400">
    <property type="entry name" value="Tad"/>
    <property type="match status" value="1"/>
</dbReference>
<dbReference type="Proteomes" id="UP000198145">
    <property type="component" value="Unassembled WGS sequence"/>
</dbReference>
<protein>
    <recommendedName>
        <fullName evidence="2">Putative Flp pilus-assembly TadG-like N-terminal domain-containing protein</fullName>
    </recommendedName>
</protein>
<evidence type="ECO:0000256" key="1">
    <source>
        <dbReference type="SAM" id="Phobius"/>
    </source>
</evidence>
<sequence>MGRERQRGAIGVMAAGTLLLALICLALVIDTGRLYFEQRKLQRVADMAALEAATQGGMCGSQLAGDIQGFVTSSAAKNGFVPGTGDTLAGTLGSVSFDATYGGAESRRVFSVGGELADSVRVQATHNVPSSLVLNVASLFSGASTTAVLSAQAVARRPALAGISAGSGLLSLDSSNSPLLNALLGGLLGTSLNLDVVTYQGIAGANVSLLALSQQLKTAGVDLELGKIDSLLGANVTAAQLLQAMLNAADSSQLAGVNTALLRTALATINVPTAQLTLGQILSVVAPDSVRDTALSAGVNMLDLLMATALVANKSHAVTVPAQTLNIPGLLSQTLRLTIISPPQIAIGYPGKNSNGSWRTQATSTQVSLDAKVGVDLLNLGLVKADIDLKVDIAKGTAALNTIQCGGVGKPVTVTVAAAPGLASLTLNADVDLLAGTGPNSGTSNFQTVSISNGTQGTQFAAGGEQSLTFNVASPADLPSPVQRVQSPLGASLASGVASLAQNLKINLNPIPSLTCDLPLVGWLLCPLGKLVNGVSNTLINSIPGVQNLLTGALASVVNLLATSLIDPLLKLLGIQTGILDVRLIDLQTGGAELLI</sequence>
<name>A0A2D0ADM1_PSENT</name>
<evidence type="ECO:0000313" key="4">
    <source>
        <dbReference type="Proteomes" id="UP000198145"/>
    </source>
</evidence>
<gene>
    <name evidence="3" type="ORF">CEG18_11510</name>
</gene>
<dbReference type="RefSeq" id="WP_088417615.1">
    <property type="nucleotide sequence ID" value="NZ_NJBA01000004.1"/>
</dbReference>
<accession>A0A2D0ADM1</accession>
<keyword evidence="1" id="KW-0812">Transmembrane</keyword>
<keyword evidence="1" id="KW-1133">Transmembrane helix</keyword>